<dbReference type="SMART" id="SM00421">
    <property type="entry name" value="HTH_LUXR"/>
    <property type="match status" value="1"/>
</dbReference>
<dbReference type="GO" id="GO:0000160">
    <property type="term" value="P:phosphorelay signal transduction system"/>
    <property type="evidence" value="ECO:0007669"/>
    <property type="project" value="InterPro"/>
</dbReference>
<dbReference type="InterPro" id="IPR058245">
    <property type="entry name" value="NreC/VraR/RcsB-like_REC"/>
</dbReference>
<dbReference type="OrthoDB" id="9808843at2"/>
<keyword evidence="2" id="KW-0238">DNA-binding</keyword>
<dbReference type="GO" id="GO:0003677">
    <property type="term" value="F:DNA binding"/>
    <property type="evidence" value="ECO:0007669"/>
    <property type="project" value="UniProtKB-KW"/>
</dbReference>
<dbReference type="SUPFAM" id="SSF46894">
    <property type="entry name" value="C-terminal effector domain of the bipartite response regulators"/>
    <property type="match status" value="1"/>
</dbReference>
<feature type="domain" description="Response regulatory" evidence="5">
    <location>
        <begin position="10"/>
        <end position="126"/>
    </location>
</feature>
<dbReference type="InterPro" id="IPR011006">
    <property type="entry name" value="CheY-like_superfamily"/>
</dbReference>
<reference evidence="6 7" key="1">
    <citation type="journal article" date="2010" name="Cell Res.">
        <title>Complete genome sequence of the rifamycin SV-producing Amycolatopsis mediterranei U32 revealed its genetic characteristics in phylogeny and metabolism.</title>
        <authorList>
            <person name="Zhao W."/>
            <person name="Zhong Y."/>
            <person name="Yuan H."/>
            <person name="Wang J."/>
            <person name="Zheng H."/>
            <person name="Wang Y."/>
            <person name="Cen X."/>
            <person name="Xu F."/>
            <person name="Bai J."/>
            <person name="Han X."/>
            <person name="Lu G."/>
            <person name="Zhu Y."/>
            <person name="Shao Z."/>
            <person name="Yan H."/>
            <person name="Li C."/>
            <person name="Peng N."/>
            <person name="Zhang Z."/>
            <person name="Zhang Y."/>
            <person name="Lin W."/>
            <person name="Fan Y."/>
            <person name="Qin Z."/>
            <person name="Hu Y."/>
            <person name="Zhu B."/>
            <person name="Wang S."/>
            <person name="Ding X."/>
            <person name="Zhao G.P."/>
        </authorList>
    </citation>
    <scope>NUCLEOTIDE SEQUENCE [LARGE SCALE GENOMIC DNA]</scope>
    <source>
        <strain evidence="7">U-32</strain>
    </source>
</reference>
<dbReference type="GO" id="GO:0006355">
    <property type="term" value="P:regulation of DNA-templated transcription"/>
    <property type="evidence" value="ECO:0007669"/>
    <property type="project" value="InterPro"/>
</dbReference>
<evidence type="ECO:0000256" key="3">
    <source>
        <dbReference type="PROSITE-ProRule" id="PRU00169"/>
    </source>
</evidence>
<accession>A0A0H3D1Y2</accession>
<feature type="modified residue" description="4-aspartylphosphate" evidence="3">
    <location>
        <position position="61"/>
    </location>
</feature>
<protein>
    <submittedName>
        <fullName evidence="6">Two-component system response regulator</fullName>
    </submittedName>
</protein>
<gene>
    <name evidence="6" type="ordered locus">AMED_3153</name>
</gene>
<dbReference type="PROSITE" id="PS50110">
    <property type="entry name" value="RESPONSE_REGULATORY"/>
    <property type="match status" value="1"/>
</dbReference>
<evidence type="ECO:0000259" key="5">
    <source>
        <dbReference type="PROSITE" id="PS50110"/>
    </source>
</evidence>
<organism evidence="6 7">
    <name type="scientific">Amycolatopsis mediterranei (strain U-32)</name>
    <dbReference type="NCBI Taxonomy" id="749927"/>
    <lineage>
        <taxon>Bacteria</taxon>
        <taxon>Bacillati</taxon>
        <taxon>Actinomycetota</taxon>
        <taxon>Actinomycetes</taxon>
        <taxon>Pseudonocardiales</taxon>
        <taxon>Pseudonocardiaceae</taxon>
        <taxon>Amycolatopsis</taxon>
    </lineage>
</organism>
<dbReference type="Pfam" id="PF00196">
    <property type="entry name" value="GerE"/>
    <property type="match status" value="1"/>
</dbReference>
<dbReference type="AlphaFoldDB" id="A0A0H3D1Y2"/>
<name>A0A0H3D1Y2_AMYMU</name>
<proteinExistence type="predicted"/>
<dbReference type="EMBL" id="CP002000">
    <property type="protein sequence ID" value="ADJ44944.1"/>
    <property type="molecule type" value="Genomic_DNA"/>
</dbReference>
<dbReference type="SMART" id="SM00448">
    <property type="entry name" value="REC"/>
    <property type="match status" value="1"/>
</dbReference>
<evidence type="ECO:0000259" key="4">
    <source>
        <dbReference type="PROSITE" id="PS50043"/>
    </source>
</evidence>
<dbReference type="Gene3D" id="3.40.50.2300">
    <property type="match status" value="1"/>
</dbReference>
<evidence type="ECO:0000256" key="2">
    <source>
        <dbReference type="ARBA" id="ARBA00023125"/>
    </source>
</evidence>
<dbReference type="GeneID" id="92870917"/>
<dbReference type="Proteomes" id="UP000000328">
    <property type="component" value="Chromosome"/>
</dbReference>
<dbReference type="SUPFAM" id="SSF52172">
    <property type="entry name" value="CheY-like"/>
    <property type="match status" value="1"/>
</dbReference>
<dbReference type="PATRIC" id="fig|749927.5.peg.3255"/>
<evidence type="ECO:0000313" key="7">
    <source>
        <dbReference type="Proteomes" id="UP000000328"/>
    </source>
</evidence>
<evidence type="ECO:0000313" key="6">
    <source>
        <dbReference type="EMBL" id="ADJ44944.1"/>
    </source>
</evidence>
<dbReference type="PROSITE" id="PS50043">
    <property type="entry name" value="HTH_LUXR_2"/>
    <property type="match status" value="1"/>
</dbReference>
<dbReference type="KEGG" id="amd:AMED_3153"/>
<dbReference type="Pfam" id="PF00072">
    <property type="entry name" value="Response_reg"/>
    <property type="match status" value="1"/>
</dbReference>
<sequence length="219" mass="24062">MTGAGEEKVTIVVADDHTLFRQGLRELLSTDPEFDVTGEAAHGDEVITLVQRHRPNVLLLDVEMPGPGAKAVIERVRRTSPDTAVVILTMHDAPALVRDLLDYGAAAYLVKSIARDELITAIRSVSRTRDNVLLSIPRATMESLERQQEQRTLLSDRELEVLRLVAAAMSNAQIASRLFISEGTVKRHLTNIYGKLGAVSRVDAIKKAAKARLIEGLDH</sequence>
<dbReference type="HOGENOM" id="CLU_000445_90_10_11"/>
<feature type="domain" description="HTH luxR-type" evidence="4">
    <location>
        <begin position="147"/>
        <end position="212"/>
    </location>
</feature>
<dbReference type="InterPro" id="IPR000792">
    <property type="entry name" value="Tscrpt_reg_LuxR_C"/>
</dbReference>
<dbReference type="InterPro" id="IPR001789">
    <property type="entry name" value="Sig_transdc_resp-reg_receiver"/>
</dbReference>
<dbReference type="InterPro" id="IPR016032">
    <property type="entry name" value="Sig_transdc_resp-reg_C-effctor"/>
</dbReference>
<evidence type="ECO:0000256" key="1">
    <source>
        <dbReference type="ARBA" id="ARBA00022553"/>
    </source>
</evidence>
<dbReference type="eggNOG" id="COG2197">
    <property type="taxonomic scope" value="Bacteria"/>
</dbReference>
<keyword evidence="1 3" id="KW-0597">Phosphoprotein</keyword>
<dbReference type="InterPro" id="IPR039420">
    <property type="entry name" value="WalR-like"/>
</dbReference>
<dbReference type="RefSeq" id="WP_013225016.1">
    <property type="nucleotide sequence ID" value="NC_014318.1"/>
</dbReference>
<dbReference type="PANTHER" id="PTHR43214">
    <property type="entry name" value="TWO-COMPONENT RESPONSE REGULATOR"/>
    <property type="match status" value="1"/>
</dbReference>
<dbReference type="CDD" id="cd06170">
    <property type="entry name" value="LuxR_C_like"/>
    <property type="match status" value="1"/>
</dbReference>
<dbReference type="CDD" id="cd17535">
    <property type="entry name" value="REC_NarL-like"/>
    <property type="match status" value="1"/>
</dbReference>
<dbReference type="PRINTS" id="PR00038">
    <property type="entry name" value="HTHLUXR"/>
</dbReference>